<dbReference type="InterPro" id="IPR006143">
    <property type="entry name" value="RND_pump_MFP"/>
</dbReference>
<dbReference type="NCBIfam" id="TIGR01730">
    <property type="entry name" value="RND_mfp"/>
    <property type="match status" value="1"/>
</dbReference>
<dbReference type="Pfam" id="PF25917">
    <property type="entry name" value="BSH_RND"/>
    <property type="match status" value="1"/>
</dbReference>
<dbReference type="InterPro" id="IPR058624">
    <property type="entry name" value="MdtA-like_HH"/>
</dbReference>
<dbReference type="SUPFAM" id="SSF111369">
    <property type="entry name" value="HlyD-like secretion proteins"/>
    <property type="match status" value="1"/>
</dbReference>
<dbReference type="Gene3D" id="2.40.420.20">
    <property type="match status" value="1"/>
</dbReference>
<keyword evidence="2" id="KW-0175">Coiled coil</keyword>
<dbReference type="EMBL" id="WACR01000008">
    <property type="protein sequence ID" value="KAB1063408.1"/>
    <property type="molecule type" value="Genomic_DNA"/>
</dbReference>
<evidence type="ECO:0000259" key="5">
    <source>
        <dbReference type="Pfam" id="PF25917"/>
    </source>
</evidence>
<evidence type="ECO:0000256" key="2">
    <source>
        <dbReference type="SAM" id="Coils"/>
    </source>
</evidence>
<keyword evidence="8" id="KW-1185">Reference proteome</keyword>
<feature type="coiled-coil region" evidence="2">
    <location>
        <begin position="172"/>
        <end position="199"/>
    </location>
</feature>
<dbReference type="OrthoDB" id="9809068at2"/>
<keyword evidence="3" id="KW-0472">Membrane</keyword>
<reference evidence="7 8" key="1">
    <citation type="submission" date="2019-09" db="EMBL/GenBank/DDBJ databases">
        <title>Genomes of Cryomorphaceae.</title>
        <authorList>
            <person name="Bowman J.P."/>
        </authorList>
    </citation>
    <scope>NUCLEOTIDE SEQUENCE [LARGE SCALE GENOMIC DNA]</scope>
    <source>
        <strain evidence="7 8">KCTC 52047</strain>
    </source>
</reference>
<comment type="caution">
    <text evidence="7">The sequence shown here is derived from an EMBL/GenBank/DDBJ whole genome shotgun (WGS) entry which is preliminary data.</text>
</comment>
<feature type="domain" description="Multidrug resistance protein MdtA-like barrel-sandwich hybrid" evidence="5">
    <location>
        <begin position="59"/>
        <end position="219"/>
    </location>
</feature>
<evidence type="ECO:0000313" key="8">
    <source>
        <dbReference type="Proteomes" id="UP000435357"/>
    </source>
</evidence>
<feature type="domain" description="Multidrug resistance protein MdtA-like alpha-helical hairpin" evidence="4">
    <location>
        <begin position="114"/>
        <end position="194"/>
    </location>
</feature>
<dbReference type="Gene3D" id="1.10.287.470">
    <property type="entry name" value="Helix hairpin bin"/>
    <property type="match status" value="1"/>
</dbReference>
<feature type="transmembrane region" description="Helical" evidence="3">
    <location>
        <begin position="7"/>
        <end position="23"/>
    </location>
</feature>
<evidence type="ECO:0000256" key="3">
    <source>
        <dbReference type="SAM" id="Phobius"/>
    </source>
</evidence>
<protein>
    <submittedName>
        <fullName evidence="7">Efflux RND transporter periplasmic adaptor subunit</fullName>
    </submittedName>
</protein>
<accession>A0A6N6M646</accession>
<dbReference type="AlphaFoldDB" id="A0A6N6M646"/>
<feature type="domain" description="AprE-like beta-barrel" evidence="6">
    <location>
        <begin position="238"/>
        <end position="331"/>
    </location>
</feature>
<feature type="coiled-coil region" evidence="2">
    <location>
        <begin position="106"/>
        <end position="140"/>
    </location>
</feature>
<dbReference type="PANTHER" id="PTHR30469">
    <property type="entry name" value="MULTIDRUG RESISTANCE PROTEIN MDTA"/>
    <property type="match status" value="1"/>
</dbReference>
<dbReference type="InterPro" id="IPR058982">
    <property type="entry name" value="Beta-barrel_AprE"/>
</dbReference>
<dbReference type="Gene3D" id="2.40.50.100">
    <property type="match status" value="1"/>
</dbReference>
<evidence type="ECO:0000313" key="7">
    <source>
        <dbReference type="EMBL" id="KAB1063408.1"/>
    </source>
</evidence>
<organism evidence="7 8">
    <name type="scientific">Salibacter halophilus</name>
    <dbReference type="NCBI Taxonomy" id="1803916"/>
    <lineage>
        <taxon>Bacteria</taxon>
        <taxon>Pseudomonadati</taxon>
        <taxon>Bacteroidota</taxon>
        <taxon>Flavobacteriia</taxon>
        <taxon>Flavobacteriales</taxon>
        <taxon>Salibacteraceae</taxon>
        <taxon>Salibacter</taxon>
    </lineage>
</organism>
<gene>
    <name evidence="7" type="ORF">F3059_10080</name>
</gene>
<keyword evidence="3" id="KW-1133">Transmembrane helix</keyword>
<dbReference type="Gene3D" id="2.40.30.170">
    <property type="match status" value="1"/>
</dbReference>
<name>A0A6N6M646_9FLAO</name>
<comment type="similarity">
    <text evidence="1">Belongs to the membrane fusion protein (MFP) (TC 8.A.1) family.</text>
</comment>
<dbReference type="GO" id="GO:1990281">
    <property type="term" value="C:efflux pump complex"/>
    <property type="evidence" value="ECO:0007669"/>
    <property type="project" value="TreeGrafter"/>
</dbReference>
<proteinExistence type="inferred from homology"/>
<dbReference type="GO" id="GO:0015562">
    <property type="term" value="F:efflux transmembrane transporter activity"/>
    <property type="evidence" value="ECO:0007669"/>
    <property type="project" value="TreeGrafter"/>
</dbReference>
<dbReference type="Proteomes" id="UP000435357">
    <property type="component" value="Unassembled WGS sequence"/>
</dbReference>
<dbReference type="RefSeq" id="WP_151168828.1">
    <property type="nucleotide sequence ID" value="NZ_WACR01000008.1"/>
</dbReference>
<dbReference type="Pfam" id="PF25876">
    <property type="entry name" value="HH_MFP_RND"/>
    <property type="match status" value="1"/>
</dbReference>
<dbReference type="Pfam" id="PF26002">
    <property type="entry name" value="Beta-barrel_AprE"/>
    <property type="match status" value="1"/>
</dbReference>
<evidence type="ECO:0000259" key="4">
    <source>
        <dbReference type="Pfam" id="PF25876"/>
    </source>
</evidence>
<evidence type="ECO:0000259" key="6">
    <source>
        <dbReference type="Pfam" id="PF26002"/>
    </source>
</evidence>
<sequence length="441" mass="48572">MKKKKYWIIGGIILIVLIVIAVWKSQNTDDSKPVLSEEAKVRNIIEKVSANGKIQPEKSVDISPEVPGEIIELPINEGQKVKKGDLLAKINPDIYIAAVNRAEASLNSSLANAANSRARLEQAKARLINTENIYNRQKKLFDDGVISQQEFDQTKADYDIAVAEKNAAQESLQAANFNAKSAEASVKEARDNLERTTIKAPIDGTVAGLQVEEGERVVGTAQMSGTKMMLVADLTEMEVNVEVNESDIVRVKLGDEAEIEVDAYTNRTFKGVVTEISNASSESAASNGSQLTVFEVKVRILRDSYSDLVDQENPHLSPFRPGMNASVEIFTDKAEDVLAVPIQAVTVRPDSSTEVRKTYELKLDEVDEDKLRECVFLIEEGKAVKKFVETGIQDNKFIEIKSGLEEGQTVITGPYSLISKELTDGDAVSTKSKMEVYKKEE</sequence>
<keyword evidence="3" id="KW-0812">Transmembrane</keyword>
<dbReference type="InterPro" id="IPR058625">
    <property type="entry name" value="MdtA-like_BSH"/>
</dbReference>
<dbReference type="PANTHER" id="PTHR30469:SF33">
    <property type="entry name" value="SLR1207 PROTEIN"/>
    <property type="match status" value="1"/>
</dbReference>
<evidence type="ECO:0000256" key="1">
    <source>
        <dbReference type="ARBA" id="ARBA00009477"/>
    </source>
</evidence>